<dbReference type="InterPro" id="IPR001909">
    <property type="entry name" value="KRAB"/>
</dbReference>
<dbReference type="RefSeq" id="XP_060026864.1">
    <property type="nucleotide sequence ID" value="XM_060170881.1"/>
</dbReference>
<reference evidence="3" key="1">
    <citation type="submission" date="2025-08" db="UniProtKB">
        <authorList>
            <consortium name="RefSeq"/>
        </authorList>
    </citation>
    <scope>IDENTIFICATION</scope>
</reference>
<organism evidence="2 3">
    <name type="scientific">Erinaceus europaeus</name>
    <name type="common">Western European hedgehog</name>
    <dbReference type="NCBI Taxonomy" id="9365"/>
    <lineage>
        <taxon>Eukaryota</taxon>
        <taxon>Metazoa</taxon>
        <taxon>Chordata</taxon>
        <taxon>Craniata</taxon>
        <taxon>Vertebrata</taxon>
        <taxon>Euteleostomi</taxon>
        <taxon>Mammalia</taxon>
        <taxon>Eutheria</taxon>
        <taxon>Laurasiatheria</taxon>
        <taxon>Eulipotyphla</taxon>
        <taxon>Erinaceidae</taxon>
        <taxon>Erinaceinae</taxon>
        <taxon>Erinaceus</taxon>
    </lineage>
</organism>
<name>A0ABM3VRA8_ERIEU</name>
<dbReference type="InterPro" id="IPR050169">
    <property type="entry name" value="Krueppel_C2H2_ZnF"/>
</dbReference>
<evidence type="ECO:0000259" key="1">
    <source>
        <dbReference type="PROSITE" id="PS50805"/>
    </source>
</evidence>
<feature type="domain" description="KRAB" evidence="1">
    <location>
        <begin position="84"/>
        <end position="143"/>
    </location>
</feature>
<protein>
    <submittedName>
        <fullName evidence="3">Zinc finger protein 554-like</fullName>
    </submittedName>
</protein>
<gene>
    <name evidence="3" type="primary">LOC132532448</name>
</gene>
<keyword evidence="2" id="KW-1185">Reference proteome</keyword>
<evidence type="ECO:0000313" key="3">
    <source>
        <dbReference type="RefSeq" id="XP_060026864.1"/>
    </source>
</evidence>
<dbReference type="PANTHER" id="PTHR23232">
    <property type="entry name" value="KRAB DOMAIN C2H2 ZINC FINGER"/>
    <property type="match status" value="1"/>
</dbReference>
<dbReference type="GeneID" id="132532448"/>
<sequence length="143" mass="16288">MFLLNCIGLKHVFFFPEKFSALVCGGVRDRTWNFGASGATLSSEEAVLLGSNRVSSYCCDLCFIFWPERHSGKAEEMAVSLGSVTYEDVTVVFTQEEWALLNPSEKKLYRDVMCENLRNFLSIEKIQEHSTKELHNLHGSKQR</sequence>
<dbReference type="Proteomes" id="UP001652624">
    <property type="component" value="Chromosome 13"/>
</dbReference>
<proteinExistence type="predicted"/>
<dbReference type="Pfam" id="PF01352">
    <property type="entry name" value="KRAB"/>
    <property type="match status" value="1"/>
</dbReference>
<dbReference type="InterPro" id="IPR036051">
    <property type="entry name" value="KRAB_dom_sf"/>
</dbReference>
<dbReference type="Gene3D" id="6.10.140.140">
    <property type="match status" value="1"/>
</dbReference>
<evidence type="ECO:0000313" key="2">
    <source>
        <dbReference type="Proteomes" id="UP001652624"/>
    </source>
</evidence>
<dbReference type="PROSITE" id="PS50805">
    <property type="entry name" value="KRAB"/>
    <property type="match status" value="1"/>
</dbReference>
<dbReference type="CDD" id="cd07765">
    <property type="entry name" value="KRAB_A-box"/>
    <property type="match status" value="1"/>
</dbReference>
<dbReference type="PANTHER" id="PTHR23232:SF163">
    <property type="entry name" value="ZINC FINGER PROTEIN 589"/>
    <property type="match status" value="1"/>
</dbReference>
<dbReference type="SUPFAM" id="SSF109640">
    <property type="entry name" value="KRAB domain (Kruppel-associated box)"/>
    <property type="match status" value="1"/>
</dbReference>
<accession>A0ABM3VRA8</accession>
<dbReference type="SMART" id="SM00349">
    <property type="entry name" value="KRAB"/>
    <property type="match status" value="1"/>
</dbReference>